<dbReference type="GO" id="GO:0097039">
    <property type="term" value="P:protein linear polyubiquitination"/>
    <property type="evidence" value="ECO:0007669"/>
    <property type="project" value="TreeGrafter"/>
</dbReference>
<protein>
    <submittedName>
        <fullName evidence="9">E3 ubiquitin-protein ligase</fullName>
    </submittedName>
</protein>
<keyword evidence="7" id="KW-0862">Zinc</keyword>
<keyword evidence="5" id="KW-0863">Zinc-finger</keyword>
<evidence type="ECO:0000259" key="8">
    <source>
        <dbReference type="PROSITE" id="PS51873"/>
    </source>
</evidence>
<keyword evidence="6" id="KW-0833">Ubl conjugation pathway</keyword>
<evidence type="ECO:0000256" key="6">
    <source>
        <dbReference type="ARBA" id="ARBA00022786"/>
    </source>
</evidence>
<gene>
    <name evidence="9" type="ORF">LCMAC201_03600</name>
</gene>
<feature type="domain" description="RING-type" evidence="8">
    <location>
        <begin position="1"/>
        <end position="255"/>
    </location>
</feature>
<keyword evidence="3" id="KW-0479">Metal-binding</keyword>
<dbReference type="InterPro" id="IPR044066">
    <property type="entry name" value="TRIAD_supradom"/>
</dbReference>
<organism evidence="9">
    <name type="scientific">Marseillevirus LCMAC201</name>
    <dbReference type="NCBI Taxonomy" id="2506605"/>
    <lineage>
        <taxon>Viruses</taxon>
        <taxon>Varidnaviria</taxon>
        <taxon>Bamfordvirae</taxon>
        <taxon>Nucleocytoviricota</taxon>
        <taxon>Megaviricetes</taxon>
        <taxon>Pimascovirales</taxon>
        <taxon>Pimascovirales incertae sedis</taxon>
        <taxon>Marseilleviridae</taxon>
    </lineage>
</organism>
<evidence type="ECO:0000256" key="3">
    <source>
        <dbReference type="ARBA" id="ARBA00022723"/>
    </source>
</evidence>
<reference evidence="9" key="1">
    <citation type="journal article" date="2019" name="MBio">
        <title>Virus Genomes from Deep Sea Sediments Expand the Ocean Megavirome and Support Independent Origins of Viral Gigantism.</title>
        <authorList>
            <person name="Backstrom D."/>
            <person name="Yutin N."/>
            <person name="Jorgensen S.L."/>
            <person name="Dharamshi J."/>
            <person name="Homa F."/>
            <person name="Zaremba-Niedwiedzka K."/>
            <person name="Spang A."/>
            <person name="Wolf Y.I."/>
            <person name="Koonin E.V."/>
            <person name="Ettema T.J."/>
        </authorList>
    </citation>
    <scope>NUCLEOTIDE SEQUENCE</scope>
</reference>
<dbReference type="GO" id="GO:0071797">
    <property type="term" value="C:LUBAC complex"/>
    <property type="evidence" value="ECO:0007669"/>
    <property type="project" value="TreeGrafter"/>
</dbReference>
<dbReference type="GO" id="GO:0004842">
    <property type="term" value="F:ubiquitin-protein transferase activity"/>
    <property type="evidence" value="ECO:0007669"/>
    <property type="project" value="TreeGrafter"/>
</dbReference>
<dbReference type="InterPro" id="IPR051628">
    <property type="entry name" value="LUBAC_E3_Ligases"/>
</dbReference>
<dbReference type="PANTHER" id="PTHR22770">
    <property type="entry name" value="UBIQUITIN CONJUGATING ENZYME 7 INTERACTING PROTEIN-RELATED"/>
    <property type="match status" value="1"/>
</dbReference>
<dbReference type="GO" id="GO:0043161">
    <property type="term" value="P:proteasome-mediated ubiquitin-dependent protein catabolic process"/>
    <property type="evidence" value="ECO:0007669"/>
    <property type="project" value="TreeGrafter"/>
</dbReference>
<dbReference type="PROSITE" id="PS51873">
    <property type="entry name" value="TRIAD"/>
    <property type="match status" value="1"/>
</dbReference>
<dbReference type="Gene3D" id="1.20.120.1750">
    <property type="match status" value="1"/>
</dbReference>
<dbReference type="EMBL" id="MK500352">
    <property type="protein sequence ID" value="QBK87450.1"/>
    <property type="molecule type" value="Genomic_DNA"/>
</dbReference>
<keyword evidence="2" id="KW-0808">Transferase</keyword>
<keyword evidence="4" id="KW-0677">Repeat</keyword>
<evidence type="ECO:0000256" key="7">
    <source>
        <dbReference type="ARBA" id="ARBA00022833"/>
    </source>
</evidence>
<sequence length="356" mass="39676">MTDDCLICFCPIEGSFVTCGEPFCIAKVCTDCAQLLISYSETSELIPQCPSAKCKGYYLLSEIKSLNKETVCSYYRACFGGIIKDKGTIAKKANEYQDILEKLRKEREHFLTTNFPLAISTVAIIAFPGKLRRVEKQHGTSVAEKINASNKACMNLTCNGHLDKDLVCMVCETEFCKECERILEENHQCKEEDAESVKLISTLVKCPNCGIAIQRSEGCDSMTCASCDTKFHYSTGETGGGGAHNNKIQINEPTKLSTVFKDVITNPKILALLLEFEAQKPPMASEKGVLSTLQKMYRNKNMTDSAAKSLTCSFNNFLKRKYAMKRYQSISASLEKAFRENKVTVKLLREACTFPT</sequence>
<evidence type="ECO:0000256" key="1">
    <source>
        <dbReference type="ARBA" id="ARBA00004906"/>
    </source>
</evidence>
<evidence type="ECO:0000256" key="5">
    <source>
        <dbReference type="ARBA" id="ARBA00022771"/>
    </source>
</evidence>
<evidence type="ECO:0000256" key="4">
    <source>
        <dbReference type="ARBA" id="ARBA00022737"/>
    </source>
</evidence>
<proteinExistence type="predicted"/>
<evidence type="ECO:0000256" key="2">
    <source>
        <dbReference type="ARBA" id="ARBA00022679"/>
    </source>
</evidence>
<dbReference type="SUPFAM" id="SSF57850">
    <property type="entry name" value="RING/U-box"/>
    <property type="match status" value="1"/>
</dbReference>
<dbReference type="PANTHER" id="PTHR22770:SF13">
    <property type="entry name" value="RING-TYPE DOMAIN-CONTAINING PROTEIN"/>
    <property type="match status" value="1"/>
</dbReference>
<name>A0A481YWQ6_9VIRU</name>
<comment type="pathway">
    <text evidence="1">Protein modification; protein ubiquitination.</text>
</comment>
<evidence type="ECO:0000313" key="9">
    <source>
        <dbReference type="EMBL" id="QBK87450.1"/>
    </source>
</evidence>
<dbReference type="GO" id="GO:0043130">
    <property type="term" value="F:ubiquitin binding"/>
    <property type="evidence" value="ECO:0007669"/>
    <property type="project" value="TreeGrafter"/>
</dbReference>
<dbReference type="GO" id="GO:0008270">
    <property type="term" value="F:zinc ion binding"/>
    <property type="evidence" value="ECO:0007669"/>
    <property type="project" value="UniProtKB-KW"/>
</dbReference>
<accession>A0A481YWQ6</accession>